<proteinExistence type="predicted"/>
<protein>
    <submittedName>
        <fullName evidence="1">Uncharacterized protein</fullName>
    </submittedName>
</protein>
<evidence type="ECO:0000313" key="1">
    <source>
        <dbReference type="EMBL" id="SVD07508.1"/>
    </source>
</evidence>
<sequence length="67" mass="7244">MNKLILTSLIIGSVWAATPGKTDMVIKNKIGAADLTGQAQTILFDKINEFGVDNVSDLVCLAENIYF</sequence>
<organism evidence="1">
    <name type="scientific">marine metagenome</name>
    <dbReference type="NCBI Taxonomy" id="408172"/>
    <lineage>
        <taxon>unclassified sequences</taxon>
        <taxon>metagenomes</taxon>
        <taxon>ecological metagenomes</taxon>
    </lineage>
</organism>
<name>A0A382SEB7_9ZZZZ</name>
<reference evidence="1" key="1">
    <citation type="submission" date="2018-05" db="EMBL/GenBank/DDBJ databases">
        <authorList>
            <person name="Lanie J.A."/>
            <person name="Ng W.-L."/>
            <person name="Kazmierczak K.M."/>
            <person name="Andrzejewski T.M."/>
            <person name="Davidsen T.M."/>
            <person name="Wayne K.J."/>
            <person name="Tettelin H."/>
            <person name="Glass J.I."/>
            <person name="Rusch D."/>
            <person name="Podicherti R."/>
            <person name="Tsui H.-C.T."/>
            <person name="Winkler M.E."/>
        </authorList>
    </citation>
    <scope>NUCLEOTIDE SEQUENCE</scope>
</reference>
<dbReference type="EMBL" id="UINC01128014">
    <property type="protein sequence ID" value="SVD07508.1"/>
    <property type="molecule type" value="Genomic_DNA"/>
</dbReference>
<gene>
    <name evidence="1" type="ORF">METZ01_LOCUS360362</name>
</gene>
<accession>A0A382SEB7</accession>
<feature type="non-terminal residue" evidence="1">
    <location>
        <position position="67"/>
    </location>
</feature>
<dbReference type="AlphaFoldDB" id="A0A382SEB7"/>